<organism evidence="1">
    <name type="scientific">freshwater metagenome</name>
    <dbReference type="NCBI Taxonomy" id="449393"/>
    <lineage>
        <taxon>unclassified sequences</taxon>
        <taxon>metagenomes</taxon>
        <taxon>ecological metagenomes</taxon>
    </lineage>
</organism>
<gene>
    <name evidence="1" type="ORF">UFOPK1493_03009</name>
</gene>
<name>A0A6J6F5T9_9ZZZZ</name>
<dbReference type="Pfam" id="PF14907">
    <property type="entry name" value="NTP_transf_5"/>
    <property type="match status" value="1"/>
</dbReference>
<evidence type="ECO:0000313" key="1">
    <source>
        <dbReference type="EMBL" id="CAB4580218.1"/>
    </source>
</evidence>
<reference evidence="1" key="1">
    <citation type="submission" date="2020-05" db="EMBL/GenBank/DDBJ databases">
        <authorList>
            <person name="Chiriac C."/>
            <person name="Salcher M."/>
            <person name="Ghai R."/>
            <person name="Kavagutti S V."/>
        </authorList>
    </citation>
    <scope>NUCLEOTIDE SEQUENCE</scope>
</reference>
<dbReference type="EMBL" id="CAEZSR010000148">
    <property type="protein sequence ID" value="CAB4580218.1"/>
    <property type="molecule type" value="Genomic_DNA"/>
</dbReference>
<sequence length="350" mass="38447">MRAGNHDTTGDPVVDHFVRWVAAPGATTCTMPDLADDAWERALVSVRAHRLQGLLDQRARQAPDRFDPVRRDAIRRERALAHAVTLRVDATMADATGVLARHGIEPIVLKGAGHASLLYDTPGLRPYVDLDLLIHPRDFPAAVDRLLAAGCVRRAGGASPAWERHHTKSVTLRHPSGCAIDVHRTIIGGPYGVRIDPDELFRQRRRCVVAGVDTHVLGLEHMALHVCISALLADATPKLIALRDVVQMASRRDLDSASLAHTARRWMLTSVVRDAVRIAHLTLGVEIPRWVDTALPAHRTSLRESVARWSYGGVSHRWRRQTVCATLFVPGLRAKVVHLRRAVTAGSSAA</sequence>
<proteinExistence type="predicted"/>
<protein>
    <submittedName>
        <fullName evidence="1">Unannotated protein</fullName>
    </submittedName>
</protein>
<dbReference type="InterPro" id="IPR039498">
    <property type="entry name" value="NTP_transf_5"/>
</dbReference>
<accession>A0A6J6F5T9</accession>
<dbReference type="AlphaFoldDB" id="A0A6J6F5T9"/>